<evidence type="ECO:0000313" key="8">
    <source>
        <dbReference type="Proteomes" id="UP000342249"/>
    </source>
</evidence>
<dbReference type="PANTHER" id="PTHR13847:SF274">
    <property type="entry name" value="RIESKE 2FE-2S IRON-SULFUR PROTEIN YHFW-RELATED"/>
    <property type="match status" value="1"/>
</dbReference>
<dbReference type="InterPro" id="IPR017941">
    <property type="entry name" value="Rieske_2Fe-2S"/>
</dbReference>
<evidence type="ECO:0000256" key="4">
    <source>
        <dbReference type="ARBA" id="ARBA00023014"/>
    </source>
</evidence>
<dbReference type="SUPFAM" id="SSF51905">
    <property type="entry name" value="FAD/NAD(P)-binding domain"/>
    <property type="match status" value="1"/>
</dbReference>
<dbReference type="GO" id="GO:0005737">
    <property type="term" value="C:cytoplasm"/>
    <property type="evidence" value="ECO:0007669"/>
    <property type="project" value="TreeGrafter"/>
</dbReference>
<gene>
    <name evidence="7" type="ORF">E4V82_14405</name>
</gene>
<dbReference type="InterPro" id="IPR036922">
    <property type="entry name" value="Rieske_2Fe-2S_sf"/>
</dbReference>
<name>A0A5N7IQQ1_9CLOT</name>
<dbReference type="RefSeq" id="WP_152752831.1">
    <property type="nucleotide sequence ID" value="NZ_SPSE01000034.1"/>
</dbReference>
<dbReference type="GO" id="GO:0046872">
    <property type="term" value="F:metal ion binding"/>
    <property type="evidence" value="ECO:0007669"/>
    <property type="project" value="UniProtKB-KW"/>
</dbReference>
<dbReference type="SUPFAM" id="SSF50022">
    <property type="entry name" value="ISP domain"/>
    <property type="match status" value="1"/>
</dbReference>
<dbReference type="FunFam" id="2.102.10.10:FF:000014">
    <property type="entry name" value="Oxidoreductase, FAD dependent"/>
    <property type="match status" value="1"/>
</dbReference>
<keyword evidence="2" id="KW-0479">Metal-binding</keyword>
<keyword evidence="5" id="KW-1015">Disulfide bond</keyword>
<dbReference type="InterPro" id="IPR006076">
    <property type="entry name" value="FAD-dep_OxRdtase"/>
</dbReference>
<dbReference type="Gene3D" id="3.50.50.60">
    <property type="entry name" value="FAD/NAD(P)-binding domain"/>
    <property type="match status" value="1"/>
</dbReference>
<evidence type="ECO:0000256" key="2">
    <source>
        <dbReference type="ARBA" id="ARBA00022723"/>
    </source>
</evidence>
<dbReference type="Gene3D" id="3.30.9.10">
    <property type="entry name" value="D-Amino Acid Oxidase, subunit A, domain 2"/>
    <property type="match status" value="1"/>
</dbReference>
<dbReference type="PANTHER" id="PTHR13847">
    <property type="entry name" value="SARCOSINE DEHYDROGENASE-RELATED"/>
    <property type="match status" value="1"/>
</dbReference>
<dbReference type="PROSITE" id="PS51296">
    <property type="entry name" value="RIESKE"/>
    <property type="match status" value="1"/>
</dbReference>
<sequence>MNGKNNMCINNILTPKSYWLDSTDETNYPTLEKDIKVDIAIIGGGITGITTALLLKNEGYKVALIEADKIVQGTTGHTTAYVTSQHDIIYSNLINTMGIKKAKQYADANEGAIDFIENMVKEYDIDCDFCRLPAYIYTTDESYTDTIKEEAEAAKSIGIKAKYIEKLDLPFSISGALCFENQAQFHPRKYLLKMAENISGNGSQIYEHTRAVDIKHDNLYTVITDTGFKVIASKVVLASHFPFYDGLGLYFAKLRPQRSYVISAIIKDTLPNGTFVDSGEAGWYFRSQKYKDGQMIIIGGQEHKTAHGGDMIKHYVNLKNYAEKNFNVEKFLYRWSTQDYITIDGVPYVGNLTSTSENIYVATGYGEWGMTNGTAAATILRDIIVKNESPYQEVYNPSRKILTDGIKNLVKENFDVAKQLIKGKLQVGQYNFDLKNDQGKIVEIDGERYGAYRDKHGELHIVDITCTHLGCELKWNSAEKSWDCPCHGSRFSFEGDIIEGPAVCRLNHYKESDNTIDSNII</sequence>
<dbReference type="InterPro" id="IPR005805">
    <property type="entry name" value="Rieske_Fe-S_prot_C"/>
</dbReference>
<dbReference type="Pfam" id="PF01266">
    <property type="entry name" value="DAO"/>
    <property type="match status" value="1"/>
</dbReference>
<dbReference type="Pfam" id="PF00355">
    <property type="entry name" value="Rieske"/>
    <property type="match status" value="1"/>
</dbReference>
<protein>
    <submittedName>
        <fullName evidence="7">FAD-dependent oxidoreductase</fullName>
    </submittedName>
</protein>
<dbReference type="GO" id="GO:0051537">
    <property type="term" value="F:2 iron, 2 sulfur cluster binding"/>
    <property type="evidence" value="ECO:0007669"/>
    <property type="project" value="UniProtKB-KW"/>
</dbReference>
<dbReference type="GO" id="GO:0016020">
    <property type="term" value="C:membrane"/>
    <property type="evidence" value="ECO:0007669"/>
    <property type="project" value="InterPro"/>
</dbReference>
<dbReference type="InterPro" id="IPR036188">
    <property type="entry name" value="FAD/NAD-bd_sf"/>
</dbReference>
<evidence type="ECO:0000259" key="6">
    <source>
        <dbReference type="PROSITE" id="PS51296"/>
    </source>
</evidence>
<dbReference type="Gene3D" id="2.102.10.10">
    <property type="entry name" value="Rieske [2Fe-2S] iron-sulphur domain"/>
    <property type="match status" value="1"/>
</dbReference>
<dbReference type="CDD" id="cd03477">
    <property type="entry name" value="Rieske_YhfW_C"/>
    <property type="match status" value="1"/>
</dbReference>
<keyword evidence="3" id="KW-0408">Iron</keyword>
<organism evidence="7 8">
    <name type="scientific">Clostridium estertheticum</name>
    <dbReference type="NCBI Taxonomy" id="238834"/>
    <lineage>
        <taxon>Bacteria</taxon>
        <taxon>Bacillati</taxon>
        <taxon>Bacillota</taxon>
        <taxon>Clostridia</taxon>
        <taxon>Eubacteriales</taxon>
        <taxon>Clostridiaceae</taxon>
        <taxon>Clostridium</taxon>
    </lineage>
</organism>
<dbReference type="AlphaFoldDB" id="A0A5N7IQQ1"/>
<dbReference type="Proteomes" id="UP000342249">
    <property type="component" value="Unassembled WGS sequence"/>
</dbReference>
<keyword evidence="1" id="KW-0001">2Fe-2S</keyword>
<proteinExistence type="predicted"/>
<dbReference type="InterPro" id="IPR038010">
    <property type="entry name" value="YhfW_C"/>
</dbReference>
<dbReference type="EMBL" id="SPSF01000033">
    <property type="protein sequence ID" value="MPQ63297.1"/>
    <property type="molecule type" value="Genomic_DNA"/>
</dbReference>
<feature type="domain" description="Rieske" evidence="6">
    <location>
        <begin position="426"/>
        <end position="510"/>
    </location>
</feature>
<evidence type="ECO:0000256" key="1">
    <source>
        <dbReference type="ARBA" id="ARBA00022714"/>
    </source>
</evidence>
<comment type="caution">
    <text evidence="7">The sequence shown here is derived from an EMBL/GenBank/DDBJ whole genome shotgun (WGS) entry which is preliminary data.</text>
</comment>
<evidence type="ECO:0000313" key="7">
    <source>
        <dbReference type="EMBL" id="MPQ63297.1"/>
    </source>
</evidence>
<accession>A0A5N7IQQ1</accession>
<reference evidence="7 8" key="1">
    <citation type="journal article" date="2019" name="Lett. Appl. Microbiol.">
        <title>A case of 'blown pack' spoilage of vacuum-packaged pork likely associated with Clostridium estertheticum in Canada.</title>
        <authorList>
            <person name="Zhang P."/>
            <person name="Ward P."/>
            <person name="McMullen L.M."/>
            <person name="Yang X."/>
        </authorList>
    </citation>
    <scope>NUCLEOTIDE SEQUENCE [LARGE SCALE GENOMIC DNA]</scope>
    <source>
        <strain evidence="7 8">MA19</strain>
    </source>
</reference>
<dbReference type="GO" id="GO:0016705">
    <property type="term" value="F:oxidoreductase activity, acting on paired donors, with incorporation or reduction of molecular oxygen"/>
    <property type="evidence" value="ECO:0007669"/>
    <property type="project" value="UniProtKB-ARBA"/>
</dbReference>
<dbReference type="GO" id="GO:0004497">
    <property type="term" value="F:monooxygenase activity"/>
    <property type="evidence" value="ECO:0007669"/>
    <property type="project" value="UniProtKB-ARBA"/>
</dbReference>
<keyword evidence="4" id="KW-0411">Iron-sulfur</keyword>
<evidence type="ECO:0000256" key="3">
    <source>
        <dbReference type="ARBA" id="ARBA00023004"/>
    </source>
</evidence>
<dbReference type="PRINTS" id="PR00162">
    <property type="entry name" value="RIESKE"/>
</dbReference>
<evidence type="ECO:0000256" key="5">
    <source>
        <dbReference type="ARBA" id="ARBA00023157"/>
    </source>
</evidence>